<dbReference type="Pfam" id="PF02234">
    <property type="entry name" value="CDI"/>
    <property type="match status" value="1"/>
</dbReference>
<feature type="domain" description="Cyclin-dependent kinase inhibitor" evidence="5">
    <location>
        <begin position="158"/>
        <end position="202"/>
    </location>
</feature>
<dbReference type="OrthoDB" id="6373236at2759"/>
<name>A0A443NRN0_9MAGN</name>
<feature type="region of interest" description="Disordered" evidence="4">
    <location>
        <begin position="22"/>
        <end position="79"/>
    </location>
</feature>
<evidence type="ECO:0000259" key="5">
    <source>
        <dbReference type="Pfam" id="PF02234"/>
    </source>
</evidence>
<dbReference type="InterPro" id="IPR003175">
    <property type="entry name" value="CDI_dom"/>
</dbReference>
<feature type="region of interest" description="Disordered" evidence="4">
    <location>
        <begin position="132"/>
        <end position="153"/>
    </location>
</feature>
<accession>A0A443NRN0</accession>
<evidence type="ECO:0000256" key="2">
    <source>
        <dbReference type="ARBA" id="ARBA00023013"/>
    </source>
</evidence>
<feature type="compositionally biased region" description="Basic residues" evidence="4">
    <location>
        <begin position="140"/>
        <end position="152"/>
    </location>
</feature>
<keyword evidence="7" id="KW-1185">Reference proteome</keyword>
<dbReference type="EMBL" id="QPKB01000003">
    <property type="protein sequence ID" value="RWR81181.1"/>
    <property type="molecule type" value="Genomic_DNA"/>
</dbReference>
<dbReference type="InterPro" id="IPR044275">
    <property type="entry name" value="KRP"/>
</dbReference>
<evidence type="ECO:0000256" key="1">
    <source>
        <dbReference type="ARBA" id="ARBA00010274"/>
    </source>
</evidence>
<comment type="similarity">
    <text evidence="1 3">Belongs to the CDI family. ICK/KRP subfamily.</text>
</comment>
<dbReference type="GO" id="GO:0005634">
    <property type="term" value="C:nucleus"/>
    <property type="evidence" value="ECO:0007669"/>
    <property type="project" value="UniProtKB-UniRule"/>
</dbReference>
<keyword evidence="2 3" id="KW-0649">Protein kinase inhibitor</keyword>
<protein>
    <recommendedName>
        <fullName evidence="3">Cyclin-dependent kinase inhibitor</fullName>
    </recommendedName>
</protein>
<dbReference type="Proteomes" id="UP000283530">
    <property type="component" value="Unassembled WGS sequence"/>
</dbReference>
<evidence type="ECO:0000313" key="7">
    <source>
        <dbReference type="Proteomes" id="UP000283530"/>
    </source>
</evidence>
<dbReference type="GO" id="GO:0051726">
    <property type="term" value="P:regulation of cell cycle"/>
    <property type="evidence" value="ECO:0007669"/>
    <property type="project" value="InterPro"/>
</dbReference>
<dbReference type="PANTHER" id="PTHR46776">
    <property type="entry name" value="CYCLIN-DEPENDENT KINASE INHIBITOR 4-RELATED"/>
    <property type="match status" value="1"/>
</dbReference>
<evidence type="ECO:0000313" key="6">
    <source>
        <dbReference type="EMBL" id="RWR81181.1"/>
    </source>
</evidence>
<feature type="compositionally biased region" description="Basic and acidic residues" evidence="4">
    <location>
        <begin position="40"/>
        <end position="60"/>
    </location>
</feature>
<evidence type="ECO:0000256" key="3">
    <source>
        <dbReference type="PIRNR" id="PIRNR017811"/>
    </source>
</evidence>
<dbReference type="PIRSF" id="PIRSF017811">
    <property type="entry name" value="CDK_inhib_pln"/>
    <property type="match status" value="1"/>
</dbReference>
<proteinExistence type="inferred from homology"/>
<comment type="caution">
    <text evidence="6">The sequence shown here is derived from an EMBL/GenBank/DDBJ whole genome shotgun (WGS) entry which is preliminary data.</text>
</comment>
<dbReference type="GO" id="GO:0004861">
    <property type="term" value="F:cyclin-dependent protein serine/threonine kinase inhibitor activity"/>
    <property type="evidence" value="ECO:0007669"/>
    <property type="project" value="UniProtKB-UniRule"/>
</dbReference>
<dbReference type="InterPro" id="IPR044898">
    <property type="entry name" value="CDI_dom_sf"/>
</dbReference>
<feature type="compositionally biased region" description="Low complexity" evidence="4">
    <location>
        <begin position="64"/>
        <end position="79"/>
    </location>
</feature>
<feature type="compositionally biased region" description="Low complexity" evidence="4">
    <location>
        <begin position="22"/>
        <end position="37"/>
    </location>
</feature>
<evidence type="ECO:0000256" key="4">
    <source>
        <dbReference type="SAM" id="MobiDB-lite"/>
    </source>
</evidence>
<gene>
    <name evidence="6" type="ORF">CKAN_00985300</name>
</gene>
<reference evidence="6 7" key="1">
    <citation type="journal article" date="2019" name="Nat. Plants">
        <title>Stout camphor tree genome fills gaps in understanding of flowering plant genome evolution.</title>
        <authorList>
            <person name="Chaw S.M."/>
            <person name="Liu Y.C."/>
            <person name="Wu Y.W."/>
            <person name="Wang H.Y."/>
            <person name="Lin C.I."/>
            <person name="Wu C.S."/>
            <person name="Ke H.M."/>
            <person name="Chang L.Y."/>
            <person name="Hsu C.Y."/>
            <person name="Yang H.T."/>
            <person name="Sudianto E."/>
            <person name="Hsu M.H."/>
            <person name="Wu K.P."/>
            <person name="Wang L.N."/>
            <person name="Leebens-Mack J.H."/>
            <person name="Tsai I.J."/>
        </authorList>
    </citation>
    <scope>NUCLEOTIDE SEQUENCE [LARGE SCALE GENOMIC DNA]</scope>
    <source>
        <strain evidence="7">cv. Chaw 1501</strain>
        <tissue evidence="6">Young leaves</tissue>
    </source>
</reference>
<dbReference type="Gene3D" id="4.10.365.10">
    <property type="entry name" value="p27"/>
    <property type="match status" value="1"/>
</dbReference>
<dbReference type="AlphaFoldDB" id="A0A443NRN0"/>
<organism evidence="6 7">
    <name type="scientific">Cinnamomum micranthum f. kanehirae</name>
    <dbReference type="NCBI Taxonomy" id="337451"/>
    <lineage>
        <taxon>Eukaryota</taxon>
        <taxon>Viridiplantae</taxon>
        <taxon>Streptophyta</taxon>
        <taxon>Embryophyta</taxon>
        <taxon>Tracheophyta</taxon>
        <taxon>Spermatophyta</taxon>
        <taxon>Magnoliopsida</taxon>
        <taxon>Magnoliidae</taxon>
        <taxon>Laurales</taxon>
        <taxon>Lauraceae</taxon>
        <taxon>Cinnamomum</taxon>
    </lineage>
</organism>
<sequence>MEVSQASLGVRTRARTLALQNLQNTSSATSSSSYLQLRSRRLEKPVAAEEEAKKPKEGCKQKCSSNSRLGSVSVNSGSVGSVSVSFSKNGEEEGLWPDMEASLGENVLEYEGRERNVRETTPSSLIRDSETLEAPGSTTRRTRATASTRRKQNTMSRIIPSAQEMEEFFSSAEQQQQMIFMEKYNYNPISDSPLPGRYEWVTM</sequence>